<proteinExistence type="predicted"/>
<dbReference type="EMBL" id="GGEC01083330">
    <property type="protein sequence ID" value="MBX63814.1"/>
    <property type="molecule type" value="Transcribed_RNA"/>
</dbReference>
<accession>A0A2P2QA44</accession>
<organism evidence="1">
    <name type="scientific">Rhizophora mucronata</name>
    <name type="common">Asiatic mangrove</name>
    <dbReference type="NCBI Taxonomy" id="61149"/>
    <lineage>
        <taxon>Eukaryota</taxon>
        <taxon>Viridiplantae</taxon>
        <taxon>Streptophyta</taxon>
        <taxon>Embryophyta</taxon>
        <taxon>Tracheophyta</taxon>
        <taxon>Spermatophyta</taxon>
        <taxon>Magnoliopsida</taxon>
        <taxon>eudicotyledons</taxon>
        <taxon>Gunneridae</taxon>
        <taxon>Pentapetalae</taxon>
        <taxon>rosids</taxon>
        <taxon>fabids</taxon>
        <taxon>Malpighiales</taxon>
        <taxon>Rhizophoraceae</taxon>
        <taxon>Rhizophora</taxon>
    </lineage>
</organism>
<protein>
    <submittedName>
        <fullName evidence="1">Uncharacterized protein</fullName>
    </submittedName>
</protein>
<evidence type="ECO:0000313" key="1">
    <source>
        <dbReference type="EMBL" id="MBX63814.1"/>
    </source>
</evidence>
<name>A0A2P2QA44_RHIMU</name>
<dbReference type="AlphaFoldDB" id="A0A2P2QA44"/>
<sequence length="29" mass="3281">MCISIVLFIVCLTHESTDNALYLKILLTI</sequence>
<reference evidence="1" key="1">
    <citation type="submission" date="2018-02" db="EMBL/GenBank/DDBJ databases">
        <title>Rhizophora mucronata_Transcriptome.</title>
        <authorList>
            <person name="Meera S.P."/>
            <person name="Sreeshan A."/>
            <person name="Augustine A."/>
        </authorList>
    </citation>
    <scope>NUCLEOTIDE SEQUENCE</scope>
    <source>
        <tissue evidence="1">Leaf</tissue>
    </source>
</reference>